<comment type="caution">
    <text evidence="1">The sequence shown here is derived from an EMBL/GenBank/DDBJ whole genome shotgun (WGS) entry which is preliminary data.</text>
</comment>
<proteinExistence type="predicted"/>
<name>A0A511HJ20_9BACT</name>
<sequence>MPCTGAGLTLRDPLIERVGAPRPPLPSPVLPQGNRIKRVWLELHANVTRNHRCRPLATLMSRVHAYLSARNA</sequence>
<organism evidence="1 2">
    <name type="scientific">Myxococcus virescens</name>
    <dbReference type="NCBI Taxonomy" id="83456"/>
    <lineage>
        <taxon>Bacteria</taxon>
        <taxon>Pseudomonadati</taxon>
        <taxon>Myxococcota</taxon>
        <taxon>Myxococcia</taxon>
        <taxon>Myxococcales</taxon>
        <taxon>Cystobacterineae</taxon>
        <taxon>Myxococcaceae</taxon>
        <taxon>Myxococcus</taxon>
    </lineage>
</organism>
<reference evidence="1 2" key="1">
    <citation type="submission" date="2019-07" db="EMBL/GenBank/DDBJ databases">
        <title>Whole genome shotgun sequence of Myxococcus virescens NBRC 100334.</title>
        <authorList>
            <person name="Hosoyama A."/>
            <person name="Uohara A."/>
            <person name="Ohji S."/>
            <person name="Ichikawa N."/>
        </authorList>
    </citation>
    <scope>NUCLEOTIDE SEQUENCE [LARGE SCALE GENOMIC DNA]</scope>
    <source>
        <strain evidence="1 2">NBRC 100334</strain>
    </source>
</reference>
<protein>
    <submittedName>
        <fullName evidence="1">Uncharacterized protein</fullName>
    </submittedName>
</protein>
<dbReference type="Proteomes" id="UP000321224">
    <property type="component" value="Unassembled WGS sequence"/>
</dbReference>
<accession>A0A511HJ20</accession>
<dbReference type="AlphaFoldDB" id="A0A511HJ20"/>
<evidence type="ECO:0000313" key="2">
    <source>
        <dbReference type="Proteomes" id="UP000321224"/>
    </source>
</evidence>
<gene>
    <name evidence="1" type="ORF">MVI01_51680</name>
</gene>
<evidence type="ECO:0000313" key="1">
    <source>
        <dbReference type="EMBL" id="GEL73384.1"/>
    </source>
</evidence>
<dbReference type="EMBL" id="BJVY01000034">
    <property type="protein sequence ID" value="GEL73384.1"/>
    <property type="molecule type" value="Genomic_DNA"/>
</dbReference>